<name>A0A834KX29_ORYME</name>
<dbReference type="EMBL" id="WKFB01000135">
    <property type="protein sequence ID" value="KAF6734457.1"/>
    <property type="molecule type" value="Genomic_DNA"/>
</dbReference>
<comment type="caution">
    <text evidence="1">The sequence shown here is derived from an EMBL/GenBank/DDBJ whole genome shotgun (WGS) entry which is preliminary data.</text>
</comment>
<gene>
    <name evidence="1" type="ORF">FQA47_010180</name>
</gene>
<evidence type="ECO:0000313" key="2">
    <source>
        <dbReference type="Proteomes" id="UP000646548"/>
    </source>
</evidence>
<reference evidence="1" key="1">
    <citation type="journal article" name="BMC Genomics">
        <title>Long-read sequencing and de novo genome assembly of marine medaka (Oryzias melastigma).</title>
        <authorList>
            <person name="Liang P."/>
            <person name="Saqib H.S.A."/>
            <person name="Ni X."/>
            <person name="Shen Y."/>
        </authorList>
    </citation>
    <scope>NUCLEOTIDE SEQUENCE</scope>
    <source>
        <strain evidence="1">Bigg-433</strain>
    </source>
</reference>
<sequence>MEDRREKLLTSQPEPLLSAHQLLPASPPCLQSSSSNTLPPSHTPALIPLLWGGGILLGNDAHAHTNTQGGGAWPIAETDVPFSNHITDTQVFFPANPISKLDSSLFLCGYRAIVLQKGTRCISATLLRRSICCSRGRSQGFAPITQRLPLGPTCRGKSAAAPVGGCDRIRRQTLPLTETLFAQSGGDRRVCVAASEREPKGISLPSHTHSQIKQHIVPRRLSHTQVELQPSWEKKAQKFIRLQLRRAATGSSAVAKCCQEAELQVRWGRLLLMSMACLLTA</sequence>
<dbReference type="Proteomes" id="UP000646548">
    <property type="component" value="Unassembled WGS sequence"/>
</dbReference>
<organism evidence="1 2">
    <name type="scientific">Oryzias melastigma</name>
    <name type="common">Marine medaka</name>
    <dbReference type="NCBI Taxonomy" id="30732"/>
    <lineage>
        <taxon>Eukaryota</taxon>
        <taxon>Metazoa</taxon>
        <taxon>Chordata</taxon>
        <taxon>Craniata</taxon>
        <taxon>Vertebrata</taxon>
        <taxon>Euteleostomi</taxon>
        <taxon>Actinopterygii</taxon>
        <taxon>Neopterygii</taxon>
        <taxon>Teleostei</taxon>
        <taxon>Neoteleostei</taxon>
        <taxon>Acanthomorphata</taxon>
        <taxon>Ovalentaria</taxon>
        <taxon>Atherinomorphae</taxon>
        <taxon>Beloniformes</taxon>
        <taxon>Adrianichthyidae</taxon>
        <taxon>Oryziinae</taxon>
        <taxon>Oryzias</taxon>
    </lineage>
</organism>
<proteinExistence type="predicted"/>
<evidence type="ECO:0000313" key="1">
    <source>
        <dbReference type="EMBL" id="KAF6734457.1"/>
    </source>
</evidence>
<dbReference type="AlphaFoldDB" id="A0A834KX29"/>
<accession>A0A834KX29</accession>
<protein>
    <submittedName>
        <fullName evidence="1">Uncharacterized protein</fullName>
    </submittedName>
</protein>